<evidence type="ECO:0000313" key="2">
    <source>
        <dbReference type="EMBL" id="EEX77327.1"/>
    </source>
</evidence>
<protein>
    <recommendedName>
        <fullName evidence="1">Integrase catalytic domain-containing protein</fullName>
    </recommendedName>
</protein>
<dbReference type="GO" id="GO:0015074">
    <property type="term" value="P:DNA integration"/>
    <property type="evidence" value="ECO:0007669"/>
    <property type="project" value="InterPro"/>
</dbReference>
<dbReference type="Gene3D" id="3.30.420.10">
    <property type="entry name" value="Ribonuclease H-like superfamily/Ribonuclease H"/>
    <property type="match status" value="1"/>
</dbReference>
<dbReference type="InterPro" id="IPR012337">
    <property type="entry name" value="RNaseH-like_sf"/>
</dbReference>
<dbReference type="PANTHER" id="PTHR46889">
    <property type="entry name" value="TRANSPOSASE INSF FOR INSERTION SEQUENCE IS3B-RELATED"/>
    <property type="match status" value="1"/>
</dbReference>
<dbReference type="Proteomes" id="UP000003505">
    <property type="component" value="Unassembled WGS sequence"/>
</dbReference>
<sequence length="80" mass="9530">YDLSQEYHFTPSMSKRGCPYDNASMENFFGTLKSECLHRMKFGSRKELEETVAQYIHFYNYERIQLKSGLTPYEIWSKTA</sequence>
<dbReference type="InterPro" id="IPR036397">
    <property type="entry name" value="RNaseH_sf"/>
</dbReference>
<dbReference type="InterPro" id="IPR050900">
    <property type="entry name" value="Transposase_IS3/IS150/IS904"/>
</dbReference>
<accession>C9LUX3</accession>
<organism evidence="2 3">
    <name type="scientific">Selenomonas sputigena (strain ATCC 35185 / DSM 20758 / CCUG 44933 / VPI D19B-28)</name>
    <dbReference type="NCBI Taxonomy" id="546271"/>
    <lineage>
        <taxon>Bacteria</taxon>
        <taxon>Bacillati</taxon>
        <taxon>Bacillota</taxon>
        <taxon>Negativicutes</taxon>
        <taxon>Selenomonadales</taxon>
        <taxon>Selenomonadaceae</taxon>
        <taxon>Selenomonas</taxon>
    </lineage>
</organism>
<name>C9LUX3_SELS3</name>
<feature type="domain" description="Integrase catalytic" evidence="1">
    <location>
        <begin position="1"/>
        <end position="80"/>
    </location>
</feature>
<dbReference type="PANTHER" id="PTHR46889:SF4">
    <property type="entry name" value="TRANSPOSASE INSO FOR INSERTION SEQUENCE ELEMENT IS911B-RELATED"/>
    <property type="match status" value="1"/>
</dbReference>
<dbReference type="RefSeq" id="WP_006192557.1">
    <property type="nucleotide sequence ID" value="NZ_GG698597.1"/>
</dbReference>
<feature type="non-terminal residue" evidence="2">
    <location>
        <position position="1"/>
    </location>
</feature>
<evidence type="ECO:0000313" key="3">
    <source>
        <dbReference type="Proteomes" id="UP000003505"/>
    </source>
</evidence>
<proteinExistence type="predicted"/>
<gene>
    <name evidence="2" type="ORF">SELSPUOL_01263</name>
</gene>
<dbReference type="InterPro" id="IPR001584">
    <property type="entry name" value="Integrase_cat-core"/>
</dbReference>
<dbReference type="PROSITE" id="PS50994">
    <property type="entry name" value="INTEGRASE"/>
    <property type="match status" value="1"/>
</dbReference>
<dbReference type="EMBL" id="ACKP02000021">
    <property type="protein sequence ID" value="EEX77327.1"/>
    <property type="molecule type" value="Genomic_DNA"/>
</dbReference>
<reference evidence="2 3" key="1">
    <citation type="submission" date="2009-09" db="EMBL/GenBank/DDBJ databases">
        <authorList>
            <person name="Weinstock G."/>
            <person name="Sodergren E."/>
            <person name="Clifton S."/>
            <person name="Fulton L."/>
            <person name="Fulton B."/>
            <person name="Courtney L."/>
            <person name="Fronick C."/>
            <person name="Harrison M."/>
            <person name="Strong C."/>
            <person name="Farmer C."/>
            <person name="Delahaunty K."/>
            <person name="Markovic C."/>
            <person name="Hall O."/>
            <person name="Minx P."/>
            <person name="Tomlinson C."/>
            <person name="Mitreva M."/>
            <person name="Nelson J."/>
            <person name="Hou S."/>
            <person name="Wollam A."/>
            <person name="Pepin K.H."/>
            <person name="Johnson M."/>
            <person name="Bhonagiri V."/>
            <person name="Nash W.E."/>
            <person name="Warren W."/>
            <person name="Chinwalla A."/>
            <person name="Mardis E.R."/>
            <person name="Wilson R.K."/>
        </authorList>
    </citation>
    <scope>NUCLEOTIDE SEQUENCE [LARGE SCALE GENOMIC DNA]</scope>
    <source>
        <strain evidence="3">ATCC 35185 / DSM 20758 / VPI D19B-28</strain>
    </source>
</reference>
<dbReference type="GO" id="GO:0003676">
    <property type="term" value="F:nucleic acid binding"/>
    <property type="evidence" value="ECO:0007669"/>
    <property type="project" value="InterPro"/>
</dbReference>
<dbReference type="AlphaFoldDB" id="C9LUX3"/>
<comment type="caution">
    <text evidence="2">The sequence shown here is derived from an EMBL/GenBank/DDBJ whole genome shotgun (WGS) entry which is preliminary data.</text>
</comment>
<evidence type="ECO:0000259" key="1">
    <source>
        <dbReference type="PROSITE" id="PS50994"/>
    </source>
</evidence>
<dbReference type="OrthoDB" id="1676087at2"/>
<dbReference type="Pfam" id="PF13333">
    <property type="entry name" value="rve_2"/>
    <property type="match status" value="1"/>
</dbReference>
<dbReference type="SUPFAM" id="SSF53098">
    <property type="entry name" value="Ribonuclease H-like"/>
    <property type="match status" value="1"/>
</dbReference>